<dbReference type="Pfam" id="PF01649">
    <property type="entry name" value="Ribosomal_S20p"/>
    <property type="match status" value="1"/>
</dbReference>
<dbReference type="InterPro" id="IPR002583">
    <property type="entry name" value="Ribosomal_bS20"/>
</dbReference>
<evidence type="ECO:0000313" key="6">
    <source>
        <dbReference type="EMBL" id="KAI3427963.1"/>
    </source>
</evidence>
<evidence type="ECO:0000256" key="2">
    <source>
        <dbReference type="ARBA" id="ARBA00022730"/>
    </source>
</evidence>
<sequence length="154" mass="16410">MAASLCTSFGSMNLSSRQMSFKATVGGQQLMAVRPQRVVAAAAFVVEAKQNSLRRQRTAETARVNNKSRKSEVATRMKKVFAALDGFKAAPPAAEADLAPVQTLINQAYQVIDKAVSNGVLHRNTAARRKARLAAARRNVLIAAGLYTPAPASA</sequence>
<keyword evidence="7" id="KW-1185">Reference proteome</keyword>
<dbReference type="EMBL" id="SIDB01000009">
    <property type="protein sequence ID" value="KAI3427963.1"/>
    <property type="molecule type" value="Genomic_DNA"/>
</dbReference>
<dbReference type="SUPFAM" id="SSF46992">
    <property type="entry name" value="Ribosomal protein S20"/>
    <property type="match status" value="1"/>
</dbReference>
<evidence type="ECO:0000313" key="7">
    <source>
        <dbReference type="Proteomes" id="UP001055712"/>
    </source>
</evidence>
<dbReference type="PANTHER" id="PTHR33398:SF1">
    <property type="entry name" value="SMALL RIBOSOMAL SUBUNIT PROTEIN BS20C"/>
    <property type="match status" value="1"/>
</dbReference>
<dbReference type="Gene3D" id="1.20.58.110">
    <property type="entry name" value="Ribosomal protein S20"/>
    <property type="match status" value="1"/>
</dbReference>
<organism evidence="6 7">
    <name type="scientific">Chlorella vulgaris</name>
    <name type="common">Green alga</name>
    <dbReference type="NCBI Taxonomy" id="3077"/>
    <lineage>
        <taxon>Eukaryota</taxon>
        <taxon>Viridiplantae</taxon>
        <taxon>Chlorophyta</taxon>
        <taxon>core chlorophytes</taxon>
        <taxon>Trebouxiophyceae</taxon>
        <taxon>Chlorellales</taxon>
        <taxon>Chlorellaceae</taxon>
        <taxon>Chlorella clade</taxon>
        <taxon>Chlorella</taxon>
    </lineage>
</organism>
<dbReference type="InterPro" id="IPR036510">
    <property type="entry name" value="Ribosomal_bS20_sf"/>
</dbReference>
<dbReference type="GO" id="GO:0003735">
    <property type="term" value="F:structural constituent of ribosome"/>
    <property type="evidence" value="ECO:0007669"/>
    <property type="project" value="InterPro"/>
</dbReference>
<comment type="similarity">
    <text evidence="1">Belongs to the bacterial ribosomal protein bS20 family.</text>
</comment>
<evidence type="ECO:0000256" key="1">
    <source>
        <dbReference type="ARBA" id="ARBA00007634"/>
    </source>
</evidence>
<dbReference type="AlphaFoldDB" id="A0A9D4YUZ7"/>
<proteinExistence type="inferred from homology"/>
<name>A0A9D4YUZ7_CHLVU</name>
<comment type="caution">
    <text evidence="6">The sequence shown here is derived from an EMBL/GenBank/DDBJ whole genome shotgun (WGS) entry which is preliminary data.</text>
</comment>
<evidence type="ECO:0000256" key="3">
    <source>
        <dbReference type="ARBA" id="ARBA00022884"/>
    </source>
</evidence>
<gene>
    <name evidence="6" type="ORF">D9Q98_006353</name>
</gene>
<dbReference type="Proteomes" id="UP001055712">
    <property type="component" value="Unassembled WGS sequence"/>
</dbReference>
<keyword evidence="2" id="KW-0699">rRNA-binding</keyword>
<reference evidence="6" key="1">
    <citation type="journal article" date="2019" name="Plant J.">
        <title>Chlorella vulgaris genome assembly and annotation reveals the molecular basis for metabolic acclimation to high light conditions.</title>
        <authorList>
            <person name="Cecchin M."/>
            <person name="Marcolungo L."/>
            <person name="Rossato M."/>
            <person name="Girolomoni L."/>
            <person name="Cosentino E."/>
            <person name="Cuine S."/>
            <person name="Li-Beisson Y."/>
            <person name="Delledonne M."/>
            <person name="Ballottari M."/>
        </authorList>
    </citation>
    <scope>NUCLEOTIDE SEQUENCE</scope>
    <source>
        <strain evidence="6">211/11P</strain>
    </source>
</reference>
<dbReference type="GO" id="GO:0015935">
    <property type="term" value="C:small ribosomal subunit"/>
    <property type="evidence" value="ECO:0007669"/>
    <property type="project" value="TreeGrafter"/>
</dbReference>
<dbReference type="GO" id="GO:0070181">
    <property type="term" value="F:small ribosomal subunit rRNA binding"/>
    <property type="evidence" value="ECO:0007669"/>
    <property type="project" value="TreeGrafter"/>
</dbReference>
<protein>
    <recommendedName>
        <fullName evidence="8">30S ribosomal protein S20, chloroplastic</fullName>
    </recommendedName>
</protein>
<keyword evidence="4" id="KW-0689">Ribosomal protein</keyword>
<keyword evidence="3" id="KW-0694">RNA-binding</keyword>
<evidence type="ECO:0008006" key="8">
    <source>
        <dbReference type="Google" id="ProtNLM"/>
    </source>
</evidence>
<dbReference type="OrthoDB" id="4825at2759"/>
<evidence type="ECO:0000256" key="4">
    <source>
        <dbReference type="ARBA" id="ARBA00022980"/>
    </source>
</evidence>
<dbReference type="GO" id="GO:0006412">
    <property type="term" value="P:translation"/>
    <property type="evidence" value="ECO:0007669"/>
    <property type="project" value="InterPro"/>
</dbReference>
<dbReference type="HAMAP" id="MF_00500">
    <property type="entry name" value="Ribosomal_bS20"/>
    <property type="match status" value="1"/>
</dbReference>
<reference evidence="6" key="2">
    <citation type="submission" date="2020-11" db="EMBL/GenBank/DDBJ databases">
        <authorList>
            <person name="Cecchin M."/>
            <person name="Marcolungo L."/>
            <person name="Rossato M."/>
            <person name="Girolomoni L."/>
            <person name="Cosentino E."/>
            <person name="Cuine S."/>
            <person name="Li-Beisson Y."/>
            <person name="Delledonne M."/>
            <person name="Ballottari M."/>
        </authorList>
    </citation>
    <scope>NUCLEOTIDE SEQUENCE</scope>
    <source>
        <strain evidence="6">211/11P</strain>
        <tissue evidence="6">Whole cell</tissue>
    </source>
</reference>
<keyword evidence="5" id="KW-0687">Ribonucleoprotein</keyword>
<accession>A0A9D4YUZ7</accession>
<dbReference type="PANTHER" id="PTHR33398">
    <property type="entry name" value="30S RIBOSOMAL PROTEIN S20"/>
    <property type="match status" value="1"/>
</dbReference>
<evidence type="ECO:0000256" key="5">
    <source>
        <dbReference type="ARBA" id="ARBA00023274"/>
    </source>
</evidence>
<dbReference type="NCBIfam" id="TIGR00029">
    <property type="entry name" value="S20"/>
    <property type="match status" value="1"/>
</dbReference>